<dbReference type="RefSeq" id="WP_160739975.1">
    <property type="nucleotide sequence ID" value="NZ_WTYQ01000004.1"/>
</dbReference>
<keyword evidence="4" id="KW-1185">Reference proteome</keyword>
<dbReference type="EMBL" id="WTYQ01000004">
    <property type="protein sequence ID" value="MXP26782.1"/>
    <property type="molecule type" value="Genomic_DNA"/>
</dbReference>
<organism evidence="3 4">
    <name type="scientific">Altericroceibacterium indicum</name>
    <dbReference type="NCBI Taxonomy" id="374177"/>
    <lineage>
        <taxon>Bacteria</taxon>
        <taxon>Pseudomonadati</taxon>
        <taxon>Pseudomonadota</taxon>
        <taxon>Alphaproteobacteria</taxon>
        <taxon>Sphingomonadales</taxon>
        <taxon>Erythrobacteraceae</taxon>
        <taxon>Altericroceibacterium</taxon>
    </lineage>
</organism>
<feature type="compositionally biased region" description="Pro residues" evidence="1">
    <location>
        <begin position="29"/>
        <end position="49"/>
    </location>
</feature>
<evidence type="ECO:0000313" key="4">
    <source>
        <dbReference type="Proteomes" id="UP000460561"/>
    </source>
</evidence>
<evidence type="ECO:0000256" key="2">
    <source>
        <dbReference type="SAM" id="SignalP"/>
    </source>
</evidence>
<accession>A0A845A8T2</accession>
<dbReference type="AlphaFoldDB" id="A0A845A8T2"/>
<name>A0A845A8T2_9SPHN</name>
<protein>
    <recommendedName>
        <fullName evidence="5">Lipoprotein</fullName>
    </recommendedName>
</protein>
<sequence>MTKRNIRFMLPLALPLMMLGACVPQVTPPAPTPAAPTPAPAPAPTPKPQPTYDNWMDAPQTPGDWSYQNSGTTSEARFGETPARPVFAMRCDKGVGIVSLIRIARTSRKAEMQVLTETANRTFPTSYSGDGVAAKLPANDRFLDAMAFSKGRFAIKVSGANTLYVPAWPEVTRIIEDCR</sequence>
<feature type="chain" id="PRO_5032435534" description="Lipoprotein" evidence="2">
    <location>
        <begin position="24"/>
        <end position="179"/>
    </location>
</feature>
<comment type="caution">
    <text evidence="3">The sequence shown here is derived from an EMBL/GenBank/DDBJ whole genome shotgun (WGS) entry which is preliminary data.</text>
</comment>
<proteinExistence type="predicted"/>
<dbReference type="Proteomes" id="UP000460561">
    <property type="component" value="Unassembled WGS sequence"/>
</dbReference>
<keyword evidence="2" id="KW-0732">Signal</keyword>
<evidence type="ECO:0000256" key="1">
    <source>
        <dbReference type="SAM" id="MobiDB-lite"/>
    </source>
</evidence>
<dbReference type="OrthoDB" id="7629232at2"/>
<dbReference type="PROSITE" id="PS51257">
    <property type="entry name" value="PROKAR_LIPOPROTEIN"/>
    <property type="match status" value="1"/>
</dbReference>
<gene>
    <name evidence="3" type="ORF">GRI39_12125</name>
</gene>
<evidence type="ECO:0008006" key="5">
    <source>
        <dbReference type="Google" id="ProtNLM"/>
    </source>
</evidence>
<reference evidence="3 4" key="1">
    <citation type="submission" date="2019-12" db="EMBL/GenBank/DDBJ databases">
        <title>Genomic-based taxomic classification of the family Erythrobacteraceae.</title>
        <authorList>
            <person name="Xu L."/>
        </authorList>
    </citation>
    <scope>NUCLEOTIDE SEQUENCE [LARGE SCALE GENOMIC DNA]</scope>
    <source>
        <strain evidence="3 4">DSM 18604</strain>
    </source>
</reference>
<evidence type="ECO:0000313" key="3">
    <source>
        <dbReference type="EMBL" id="MXP26782.1"/>
    </source>
</evidence>
<feature type="compositionally biased region" description="Polar residues" evidence="1">
    <location>
        <begin position="66"/>
        <end position="75"/>
    </location>
</feature>
<feature type="region of interest" description="Disordered" evidence="1">
    <location>
        <begin position="29"/>
        <end position="79"/>
    </location>
</feature>
<feature type="signal peptide" evidence="2">
    <location>
        <begin position="1"/>
        <end position="23"/>
    </location>
</feature>